<protein>
    <submittedName>
        <fullName evidence="1">12204_t:CDS:1</fullName>
    </submittedName>
</protein>
<name>A0ACA9N4R1_9GLOM</name>
<proteinExistence type="predicted"/>
<sequence length="230" mass="25231">MNYNLLVLKWISQLKQPYDQSQDLIRTYIAYAPSYLVIDASVSKDPKDDTGITQWALGLDRIMDVLATLHAGSQLELETVLTLTKALSESWSNSFGINNTESAQEKIMGIVARLRKLLDEPDSEIATCTFKSHPVALDFLNTLNSPAEAPPATRLSNIVRDREGQSEMATMDHGMYHNLRQWAFGFVFACAAVTIGLEASLAASLLPYDSDFVIFGLAVSSATILAVLAV</sequence>
<evidence type="ECO:0000313" key="2">
    <source>
        <dbReference type="Proteomes" id="UP000789525"/>
    </source>
</evidence>
<dbReference type="Proteomes" id="UP000789525">
    <property type="component" value="Unassembled WGS sequence"/>
</dbReference>
<reference evidence="1" key="1">
    <citation type="submission" date="2021-06" db="EMBL/GenBank/DDBJ databases">
        <authorList>
            <person name="Kallberg Y."/>
            <person name="Tangrot J."/>
            <person name="Rosling A."/>
        </authorList>
    </citation>
    <scope>NUCLEOTIDE SEQUENCE</scope>
    <source>
        <strain evidence="1">CL356</strain>
    </source>
</reference>
<organism evidence="1 2">
    <name type="scientific">Acaulospora colombiana</name>
    <dbReference type="NCBI Taxonomy" id="27376"/>
    <lineage>
        <taxon>Eukaryota</taxon>
        <taxon>Fungi</taxon>
        <taxon>Fungi incertae sedis</taxon>
        <taxon>Mucoromycota</taxon>
        <taxon>Glomeromycotina</taxon>
        <taxon>Glomeromycetes</taxon>
        <taxon>Diversisporales</taxon>
        <taxon>Acaulosporaceae</taxon>
        <taxon>Acaulospora</taxon>
    </lineage>
</organism>
<feature type="non-terminal residue" evidence="1">
    <location>
        <position position="230"/>
    </location>
</feature>
<dbReference type="EMBL" id="CAJVPT010017644">
    <property type="protein sequence ID" value="CAG8627894.1"/>
    <property type="molecule type" value="Genomic_DNA"/>
</dbReference>
<keyword evidence="2" id="KW-1185">Reference proteome</keyword>
<evidence type="ECO:0000313" key="1">
    <source>
        <dbReference type="EMBL" id="CAG8627894.1"/>
    </source>
</evidence>
<gene>
    <name evidence="1" type="ORF">ACOLOM_LOCUS7538</name>
</gene>
<comment type="caution">
    <text evidence="1">The sequence shown here is derived from an EMBL/GenBank/DDBJ whole genome shotgun (WGS) entry which is preliminary data.</text>
</comment>
<accession>A0ACA9N4R1</accession>